<dbReference type="AlphaFoldDB" id="A0A9D4BWU9"/>
<proteinExistence type="predicted"/>
<evidence type="ECO:0000313" key="2">
    <source>
        <dbReference type="Proteomes" id="UP000828390"/>
    </source>
</evidence>
<name>A0A9D4BWU9_DREPO</name>
<gene>
    <name evidence="1" type="ORF">DPMN_068770</name>
</gene>
<protein>
    <submittedName>
        <fullName evidence="1">Uncharacterized protein</fullName>
    </submittedName>
</protein>
<reference evidence="1" key="1">
    <citation type="journal article" date="2019" name="bioRxiv">
        <title>The Genome of the Zebra Mussel, Dreissena polymorpha: A Resource for Invasive Species Research.</title>
        <authorList>
            <person name="McCartney M.A."/>
            <person name="Auch B."/>
            <person name="Kono T."/>
            <person name="Mallez S."/>
            <person name="Zhang Y."/>
            <person name="Obille A."/>
            <person name="Becker A."/>
            <person name="Abrahante J.E."/>
            <person name="Garbe J."/>
            <person name="Badalamenti J.P."/>
            <person name="Herman A."/>
            <person name="Mangelson H."/>
            <person name="Liachko I."/>
            <person name="Sullivan S."/>
            <person name="Sone E.D."/>
            <person name="Koren S."/>
            <person name="Silverstein K.A.T."/>
            <person name="Beckman K.B."/>
            <person name="Gohl D.M."/>
        </authorList>
    </citation>
    <scope>NUCLEOTIDE SEQUENCE</scope>
    <source>
        <strain evidence="1">Duluth1</strain>
        <tissue evidence="1">Whole animal</tissue>
    </source>
</reference>
<accession>A0A9D4BWU9</accession>
<dbReference type="Proteomes" id="UP000828390">
    <property type="component" value="Unassembled WGS sequence"/>
</dbReference>
<comment type="caution">
    <text evidence="1">The sequence shown here is derived from an EMBL/GenBank/DDBJ whole genome shotgun (WGS) entry which is preliminary data.</text>
</comment>
<sequence length="371" mass="41519">MGDFPFTLTELRLRPVVNWTNVDEQILAPSVISMSNGFNMHDSLDLLGPPLYMIHISKLEHPEATIHVRSVDHQPNSQVFSKQGQSEKVTMTALHGVDDKNLQLPQGVDDKNLQLIQGVDDKNLQLPHDQELHGERVQKSLPAHCNEYQVFKAQLPGLHNQELHGERVQESLQAHSNEYQVLKAQLPGLHNQELHGERVQESLHAHSNESQVFKAKLPGLHKKTHLATFFSSASAKMRLALGLAHTNLQLPHSLAHASLRLPHCVAQTNMRHPHIVNEMRSRLSHGRSFGSLADEISVLSKYYYFAKDGICQEGDVRGFKMATKSPSDINNTIHGSDEVGSVESNLSESIMYGSDEVKSFESERIENTMDG</sequence>
<dbReference type="EMBL" id="JAIWYP010000014">
    <property type="protein sequence ID" value="KAH3709308.1"/>
    <property type="molecule type" value="Genomic_DNA"/>
</dbReference>
<organism evidence="1 2">
    <name type="scientific">Dreissena polymorpha</name>
    <name type="common">Zebra mussel</name>
    <name type="synonym">Mytilus polymorpha</name>
    <dbReference type="NCBI Taxonomy" id="45954"/>
    <lineage>
        <taxon>Eukaryota</taxon>
        <taxon>Metazoa</taxon>
        <taxon>Spiralia</taxon>
        <taxon>Lophotrochozoa</taxon>
        <taxon>Mollusca</taxon>
        <taxon>Bivalvia</taxon>
        <taxon>Autobranchia</taxon>
        <taxon>Heteroconchia</taxon>
        <taxon>Euheterodonta</taxon>
        <taxon>Imparidentia</taxon>
        <taxon>Neoheterodontei</taxon>
        <taxon>Myida</taxon>
        <taxon>Dreissenoidea</taxon>
        <taxon>Dreissenidae</taxon>
        <taxon>Dreissena</taxon>
    </lineage>
</organism>
<keyword evidence="2" id="KW-1185">Reference proteome</keyword>
<evidence type="ECO:0000313" key="1">
    <source>
        <dbReference type="EMBL" id="KAH3709308.1"/>
    </source>
</evidence>
<reference evidence="1" key="2">
    <citation type="submission" date="2020-11" db="EMBL/GenBank/DDBJ databases">
        <authorList>
            <person name="McCartney M.A."/>
            <person name="Auch B."/>
            <person name="Kono T."/>
            <person name="Mallez S."/>
            <person name="Becker A."/>
            <person name="Gohl D.M."/>
            <person name="Silverstein K.A.T."/>
            <person name="Koren S."/>
            <person name="Bechman K.B."/>
            <person name="Herman A."/>
            <person name="Abrahante J.E."/>
            <person name="Garbe J."/>
        </authorList>
    </citation>
    <scope>NUCLEOTIDE SEQUENCE</scope>
    <source>
        <strain evidence="1">Duluth1</strain>
        <tissue evidence="1">Whole animal</tissue>
    </source>
</reference>